<dbReference type="EMBL" id="BQNB010014054">
    <property type="protein sequence ID" value="GJT23430.1"/>
    <property type="molecule type" value="Genomic_DNA"/>
</dbReference>
<accession>A0ABQ5C8P5</accession>
<evidence type="ECO:0000313" key="3">
    <source>
        <dbReference type="Proteomes" id="UP001151760"/>
    </source>
</evidence>
<evidence type="ECO:0000256" key="1">
    <source>
        <dbReference type="SAM" id="MobiDB-lite"/>
    </source>
</evidence>
<feature type="region of interest" description="Disordered" evidence="1">
    <location>
        <begin position="1"/>
        <end position="41"/>
    </location>
</feature>
<feature type="compositionally biased region" description="Basic and acidic residues" evidence="1">
    <location>
        <begin position="21"/>
        <end position="37"/>
    </location>
</feature>
<organism evidence="2 3">
    <name type="scientific">Tanacetum coccineum</name>
    <dbReference type="NCBI Taxonomy" id="301880"/>
    <lineage>
        <taxon>Eukaryota</taxon>
        <taxon>Viridiplantae</taxon>
        <taxon>Streptophyta</taxon>
        <taxon>Embryophyta</taxon>
        <taxon>Tracheophyta</taxon>
        <taxon>Spermatophyta</taxon>
        <taxon>Magnoliopsida</taxon>
        <taxon>eudicotyledons</taxon>
        <taxon>Gunneridae</taxon>
        <taxon>Pentapetalae</taxon>
        <taxon>asterids</taxon>
        <taxon>campanulids</taxon>
        <taxon>Asterales</taxon>
        <taxon>Asteraceae</taxon>
        <taxon>Asteroideae</taxon>
        <taxon>Anthemideae</taxon>
        <taxon>Anthemidinae</taxon>
        <taxon>Tanacetum</taxon>
    </lineage>
</organism>
<evidence type="ECO:0000313" key="2">
    <source>
        <dbReference type="EMBL" id="GJT23430.1"/>
    </source>
</evidence>
<proteinExistence type="predicted"/>
<keyword evidence="3" id="KW-1185">Reference proteome</keyword>
<dbReference type="Proteomes" id="UP001151760">
    <property type="component" value="Unassembled WGS sequence"/>
</dbReference>
<sequence length="212" mass="24085">MLVVNKRIRSNSAASGSAHPPPKDDVQSSKKPRDPPREQSTSYVEVLGKNKVKGVKGENKGVKCRLRMELVQGINRNKVLVMKFSVSTEGFEGLKELNILKNGDKEMEIPQFLRCSQVKVPVRMCMNIKVTLRMDVVKHQKRLKSTKEEYTKVLTPIRAETGILSIGIQRPWSGRSLHATAGGDVRIDLVSWSDRPIAKFLQYRCKRLREFQ</sequence>
<protein>
    <submittedName>
        <fullName evidence="2">Uncharacterized protein</fullName>
    </submittedName>
</protein>
<reference evidence="2" key="1">
    <citation type="journal article" date="2022" name="Int. J. Mol. Sci.">
        <title>Draft Genome of Tanacetum Coccineum: Genomic Comparison of Closely Related Tanacetum-Family Plants.</title>
        <authorList>
            <person name="Yamashiro T."/>
            <person name="Shiraishi A."/>
            <person name="Nakayama K."/>
            <person name="Satake H."/>
        </authorList>
    </citation>
    <scope>NUCLEOTIDE SEQUENCE</scope>
</reference>
<name>A0ABQ5C8P5_9ASTR</name>
<gene>
    <name evidence="2" type="ORF">Tco_0893367</name>
</gene>
<reference evidence="2" key="2">
    <citation type="submission" date="2022-01" db="EMBL/GenBank/DDBJ databases">
        <authorList>
            <person name="Yamashiro T."/>
            <person name="Shiraishi A."/>
            <person name="Satake H."/>
            <person name="Nakayama K."/>
        </authorList>
    </citation>
    <scope>NUCLEOTIDE SEQUENCE</scope>
</reference>
<comment type="caution">
    <text evidence="2">The sequence shown here is derived from an EMBL/GenBank/DDBJ whole genome shotgun (WGS) entry which is preliminary data.</text>
</comment>